<dbReference type="PATRIC" id="fig|656366.3.peg.288"/>
<sequence length="201" mass="20153">MNKISLIPALSLLAAASLALAGCGAASNETAAPASITASHGTPAVTVSDAWIKASESGMTGAFGVISNSSDADVTVVSAATDISPMVELHETVPGASGSMQMRAKEGGFTVPSKGTFKLEPGANHIMLMGLQKPIKAGDDVTFTLKLSDGGTLTFTAPGKDFSGANENYDGGSVEDAGHGGMEHGDSSHSTPESDTSSHTK</sequence>
<evidence type="ECO:0000313" key="3">
    <source>
        <dbReference type="EMBL" id="ALE91300.1"/>
    </source>
</evidence>
<feature type="chain" id="PRO_5038333842" description="Copper chaperone PCu(A)C" evidence="2">
    <location>
        <begin position="22"/>
        <end position="201"/>
    </location>
</feature>
<protein>
    <recommendedName>
        <fullName evidence="5">Copper chaperone PCu(A)C</fullName>
    </recommendedName>
</protein>
<name>A0A0M5LWX3_9MICC</name>
<organism evidence="3 4">
    <name type="scientific">Arthrobacter alpinus</name>
    <dbReference type="NCBI Taxonomy" id="656366"/>
    <lineage>
        <taxon>Bacteria</taxon>
        <taxon>Bacillati</taxon>
        <taxon>Actinomycetota</taxon>
        <taxon>Actinomycetes</taxon>
        <taxon>Micrococcales</taxon>
        <taxon>Micrococcaceae</taxon>
        <taxon>Arthrobacter</taxon>
    </lineage>
</organism>
<evidence type="ECO:0008006" key="5">
    <source>
        <dbReference type="Google" id="ProtNLM"/>
    </source>
</evidence>
<dbReference type="Gene3D" id="2.60.40.1890">
    <property type="entry name" value="PCu(A)C copper chaperone"/>
    <property type="match status" value="1"/>
</dbReference>
<reference evidence="4" key="1">
    <citation type="submission" date="2015-09" db="EMBL/GenBank/DDBJ databases">
        <title>Complete genome of Arthrobacter alpinus strain R3.8.</title>
        <authorList>
            <person name="See-Too W.S."/>
            <person name="Chan K.G."/>
        </authorList>
    </citation>
    <scope>NUCLEOTIDE SEQUENCE [LARGE SCALE GENOMIC DNA]</scope>
    <source>
        <strain evidence="4">R3.8</strain>
    </source>
</reference>
<feature type="region of interest" description="Disordered" evidence="1">
    <location>
        <begin position="156"/>
        <end position="201"/>
    </location>
</feature>
<dbReference type="OrthoDB" id="9796962at2"/>
<keyword evidence="4" id="KW-1185">Reference proteome</keyword>
<dbReference type="InterPro" id="IPR058248">
    <property type="entry name" value="Lxx211020-like"/>
</dbReference>
<dbReference type="AlphaFoldDB" id="A0A0M5LWX3"/>
<dbReference type="KEGG" id="aaq:AOC05_01290"/>
<dbReference type="InterPro" id="IPR036182">
    <property type="entry name" value="PCuAC_sf"/>
</dbReference>
<dbReference type="PANTHER" id="PTHR36302:SF1">
    <property type="entry name" value="COPPER CHAPERONE PCU(A)C"/>
    <property type="match status" value="1"/>
</dbReference>
<dbReference type="PROSITE" id="PS51257">
    <property type="entry name" value="PROKAR_LIPOPROTEIN"/>
    <property type="match status" value="1"/>
</dbReference>
<evidence type="ECO:0000256" key="1">
    <source>
        <dbReference type="SAM" id="MobiDB-lite"/>
    </source>
</evidence>
<gene>
    <name evidence="3" type="ORF">AOC05_01290</name>
</gene>
<dbReference type="InterPro" id="IPR007410">
    <property type="entry name" value="LpqE-like"/>
</dbReference>
<evidence type="ECO:0000313" key="4">
    <source>
        <dbReference type="Proteomes" id="UP000062833"/>
    </source>
</evidence>
<dbReference type="Proteomes" id="UP000062833">
    <property type="component" value="Chromosome"/>
</dbReference>
<evidence type="ECO:0000256" key="2">
    <source>
        <dbReference type="SAM" id="SignalP"/>
    </source>
</evidence>
<accession>A0A0M5LWX3</accession>
<feature type="signal peptide" evidence="2">
    <location>
        <begin position="1"/>
        <end position="21"/>
    </location>
</feature>
<dbReference type="PANTHER" id="PTHR36302">
    <property type="entry name" value="BLR7088 PROTEIN"/>
    <property type="match status" value="1"/>
</dbReference>
<dbReference type="RefSeq" id="WP_062004999.1">
    <property type="nucleotide sequence ID" value="NZ_CP012677.1"/>
</dbReference>
<feature type="compositionally biased region" description="Basic and acidic residues" evidence="1">
    <location>
        <begin position="176"/>
        <end position="187"/>
    </location>
</feature>
<dbReference type="EMBL" id="CP012677">
    <property type="protein sequence ID" value="ALE91300.1"/>
    <property type="molecule type" value="Genomic_DNA"/>
</dbReference>
<proteinExistence type="predicted"/>
<dbReference type="SUPFAM" id="SSF110087">
    <property type="entry name" value="DR1885-like metal-binding protein"/>
    <property type="match status" value="1"/>
</dbReference>
<keyword evidence="2" id="KW-0732">Signal</keyword>
<dbReference type="Pfam" id="PF04314">
    <property type="entry name" value="PCuAC"/>
    <property type="match status" value="1"/>
</dbReference>